<keyword evidence="3" id="KW-1185">Reference proteome</keyword>
<gene>
    <name evidence="2" type="ORF">DX116_04015</name>
</gene>
<dbReference type="InterPro" id="IPR032710">
    <property type="entry name" value="NTF2-like_dom_sf"/>
</dbReference>
<sequence>MTIDHDHPNVQLLDRIIAAAEAGDASDLFDIYAEDALIWHNTDDRTQDVARNAKVLEAMDRFVTDRRYTDRRVTAFDGGAVQQHVLRGTRRSTGEQVALHACVVIAVQDGRITRLDEYFDSAEAARFAP</sequence>
<accession>A0A371PA16</accession>
<evidence type="ECO:0000313" key="3">
    <source>
        <dbReference type="Proteomes" id="UP000265581"/>
    </source>
</evidence>
<dbReference type="Pfam" id="PF12680">
    <property type="entry name" value="SnoaL_2"/>
    <property type="match status" value="1"/>
</dbReference>
<dbReference type="AlphaFoldDB" id="A0A371PA16"/>
<comment type="caution">
    <text evidence="2">The sequence shown here is derived from an EMBL/GenBank/DDBJ whole genome shotgun (WGS) entry which is preliminary data.</text>
</comment>
<dbReference type="Proteomes" id="UP000265581">
    <property type="component" value="Unassembled WGS sequence"/>
</dbReference>
<organism evidence="2 3">
    <name type="scientific">Aeromicrobium endophyticum</name>
    <dbReference type="NCBI Taxonomy" id="2292704"/>
    <lineage>
        <taxon>Bacteria</taxon>
        <taxon>Bacillati</taxon>
        <taxon>Actinomycetota</taxon>
        <taxon>Actinomycetes</taxon>
        <taxon>Propionibacteriales</taxon>
        <taxon>Nocardioidaceae</taxon>
        <taxon>Aeromicrobium</taxon>
    </lineage>
</organism>
<dbReference type="EMBL" id="QUBR01000001">
    <property type="protein sequence ID" value="REK72775.1"/>
    <property type="molecule type" value="Genomic_DNA"/>
</dbReference>
<dbReference type="SUPFAM" id="SSF54427">
    <property type="entry name" value="NTF2-like"/>
    <property type="match status" value="1"/>
</dbReference>
<name>A0A371PA16_9ACTN</name>
<evidence type="ECO:0000313" key="2">
    <source>
        <dbReference type="EMBL" id="REK72775.1"/>
    </source>
</evidence>
<reference evidence="2 3" key="1">
    <citation type="submission" date="2018-08" db="EMBL/GenBank/DDBJ databases">
        <title>Aeromicrobium sp. M2KJ-4, whole genome shotgun sequence.</title>
        <authorList>
            <person name="Tuo L."/>
        </authorList>
    </citation>
    <scope>NUCLEOTIDE SEQUENCE [LARGE SCALE GENOMIC DNA]</scope>
    <source>
        <strain evidence="2 3">M2KJ-4</strain>
    </source>
</reference>
<dbReference type="Gene3D" id="3.10.450.50">
    <property type="match status" value="1"/>
</dbReference>
<dbReference type="OrthoDB" id="7207122at2"/>
<dbReference type="RefSeq" id="WP_119702888.1">
    <property type="nucleotide sequence ID" value="NZ_JBHSOI010000001.1"/>
</dbReference>
<dbReference type="InterPro" id="IPR037401">
    <property type="entry name" value="SnoaL-like"/>
</dbReference>
<proteinExistence type="predicted"/>
<feature type="domain" description="SnoaL-like" evidence="1">
    <location>
        <begin position="14"/>
        <end position="114"/>
    </location>
</feature>
<protein>
    <submittedName>
        <fullName evidence="2">Nuclear transport factor 2 family protein</fullName>
    </submittedName>
</protein>
<evidence type="ECO:0000259" key="1">
    <source>
        <dbReference type="Pfam" id="PF12680"/>
    </source>
</evidence>